<keyword evidence="5 12" id="KW-0378">Hydrolase</keyword>
<comment type="catalytic activity">
    <reaction evidence="12">
        <text>Couples ATP hydrolysis with the unwinding of duplex DNA by translocating in the 3'-5' direction.</text>
        <dbReference type="EC" id="5.6.2.4"/>
    </reaction>
</comment>
<feature type="domain" description="Helicase C-terminal" evidence="14">
    <location>
        <begin position="510"/>
        <end position="749"/>
    </location>
</feature>
<dbReference type="InterPro" id="IPR011545">
    <property type="entry name" value="DEAD/DEAH_box_helicase_dom"/>
</dbReference>
<dbReference type="PROSITE" id="PS51194">
    <property type="entry name" value="HELICASE_CTER"/>
    <property type="match status" value="1"/>
</dbReference>
<dbReference type="OrthoDB" id="9759544at2"/>
<dbReference type="RefSeq" id="WP_129026876.1">
    <property type="nucleotide sequence ID" value="NZ_SDHY01000003.1"/>
</dbReference>
<dbReference type="GO" id="GO:0008270">
    <property type="term" value="F:zinc ion binding"/>
    <property type="evidence" value="ECO:0007669"/>
    <property type="project" value="UniProtKB-UniRule"/>
</dbReference>
<dbReference type="FunFam" id="3.40.50.300:FF:000489">
    <property type="entry name" value="Primosome assembly protein PriA"/>
    <property type="match status" value="1"/>
</dbReference>
<keyword evidence="4 12" id="KW-0547">Nucleotide-binding</keyword>
<evidence type="ECO:0000256" key="12">
    <source>
        <dbReference type="HAMAP-Rule" id="MF_00983"/>
    </source>
</evidence>
<comment type="subunit">
    <text evidence="12">Component of the replication restart primosome.</text>
</comment>
<evidence type="ECO:0000256" key="2">
    <source>
        <dbReference type="ARBA" id="ARBA00022705"/>
    </source>
</evidence>
<dbReference type="GO" id="GO:0043138">
    <property type="term" value="F:3'-5' DNA helicase activity"/>
    <property type="evidence" value="ECO:0007669"/>
    <property type="project" value="UniProtKB-EC"/>
</dbReference>
<evidence type="ECO:0000256" key="7">
    <source>
        <dbReference type="ARBA" id="ARBA00022833"/>
    </source>
</evidence>
<dbReference type="InterPro" id="IPR014001">
    <property type="entry name" value="Helicase_ATP-bd"/>
</dbReference>
<organism evidence="15 16">
    <name type="scientific">Aquirufa rosea</name>
    <dbReference type="NCBI Taxonomy" id="2509241"/>
    <lineage>
        <taxon>Bacteria</taxon>
        <taxon>Pseudomonadati</taxon>
        <taxon>Bacteroidota</taxon>
        <taxon>Cytophagia</taxon>
        <taxon>Cytophagales</taxon>
        <taxon>Flectobacillaceae</taxon>
        <taxon>Aquirufa</taxon>
    </lineage>
</organism>
<dbReference type="SMART" id="SM00490">
    <property type="entry name" value="HELICc"/>
    <property type="match status" value="1"/>
</dbReference>
<comment type="function">
    <text evidence="12">Initiates the restart of stalled replication forks, which reloads the replicative helicase on sites other than the origin of replication. Recognizes and binds to abandoned replication forks and remodels them to uncover a helicase loading site. Promotes assembly of the primosome at these replication forks.</text>
</comment>
<dbReference type="Pfam" id="PF18074">
    <property type="entry name" value="PriA_C"/>
    <property type="match status" value="1"/>
</dbReference>
<evidence type="ECO:0000256" key="11">
    <source>
        <dbReference type="ARBA" id="ARBA00048988"/>
    </source>
</evidence>
<dbReference type="GO" id="GO:0006310">
    <property type="term" value="P:DNA recombination"/>
    <property type="evidence" value="ECO:0007669"/>
    <property type="project" value="InterPro"/>
</dbReference>
<evidence type="ECO:0000259" key="14">
    <source>
        <dbReference type="PROSITE" id="PS51194"/>
    </source>
</evidence>
<accession>A0A4Q1C084</accession>
<proteinExistence type="inferred from homology"/>
<evidence type="ECO:0000256" key="1">
    <source>
        <dbReference type="ARBA" id="ARBA00022515"/>
    </source>
</evidence>
<dbReference type="GO" id="GO:0006269">
    <property type="term" value="P:DNA replication, synthesis of primer"/>
    <property type="evidence" value="ECO:0007669"/>
    <property type="project" value="UniProtKB-KW"/>
</dbReference>
<comment type="catalytic activity">
    <reaction evidence="11 12">
        <text>ATP + H2O = ADP + phosphate + H(+)</text>
        <dbReference type="Rhea" id="RHEA:13065"/>
        <dbReference type="ChEBI" id="CHEBI:15377"/>
        <dbReference type="ChEBI" id="CHEBI:15378"/>
        <dbReference type="ChEBI" id="CHEBI:30616"/>
        <dbReference type="ChEBI" id="CHEBI:43474"/>
        <dbReference type="ChEBI" id="CHEBI:456216"/>
        <dbReference type="EC" id="5.6.2.4"/>
    </reaction>
</comment>
<evidence type="ECO:0000259" key="13">
    <source>
        <dbReference type="PROSITE" id="PS51192"/>
    </source>
</evidence>
<evidence type="ECO:0000256" key="8">
    <source>
        <dbReference type="ARBA" id="ARBA00022840"/>
    </source>
</evidence>
<keyword evidence="9 12" id="KW-0238">DNA-binding</keyword>
<dbReference type="Pfam" id="PF00271">
    <property type="entry name" value="Helicase_C"/>
    <property type="match status" value="1"/>
</dbReference>
<keyword evidence="16" id="KW-1185">Reference proteome</keyword>
<gene>
    <name evidence="12 15" type="primary">priA</name>
    <name evidence="15" type="ORF">ESB04_06290</name>
</gene>
<dbReference type="CDD" id="cd18804">
    <property type="entry name" value="SF2_C_priA"/>
    <property type="match status" value="1"/>
</dbReference>
<dbReference type="Gene3D" id="3.40.50.300">
    <property type="entry name" value="P-loop containing nucleotide triphosphate hydrolases"/>
    <property type="match status" value="2"/>
</dbReference>
<protein>
    <recommendedName>
        <fullName evidence="12">Replication restart protein PriA</fullName>
    </recommendedName>
    <alternativeName>
        <fullName evidence="12">ATP-dependent DNA helicase PriA</fullName>
        <ecNumber evidence="12">5.6.2.4</ecNumber>
    </alternativeName>
    <alternativeName>
        <fullName evidence="12">DNA 3'-5' helicase PriA</fullName>
    </alternativeName>
</protein>
<keyword evidence="10 12" id="KW-0413">Isomerase</keyword>
<dbReference type="PROSITE" id="PS51192">
    <property type="entry name" value="HELICASE_ATP_BIND_1"/>
    <property type="match status" value="1"/>
</dbReference>
<evidence type="ECO:0000256" key="4">
    <source>
        <dbReference type="ARBA" id="ARBA00022741"/>
    </source>
</evidence>
<feature type="binding site" evidence="12">
    <location>
        <position position="580"/>
    </location>
    <ligand>
        <name>Zn(2+)</name>
        <dbReference type="ChEBI" id="CHEBI:29105"/>
        <label>1</label>
    </ligand>
</feature>
<evidence type="ECO:0000313" key="16">
    <source>
        <dbReference type="Proteomes" id="UP000289455"/>
    </source>
</evidence>
<dbReference type="SUPFAM" id="SSF52540">
    <property type="entry name" value="P-loop containing nucleoside triphosphate hydrolases"/>
    <property type="match status" value="2"/>
</dbReference>
<dbReference type="InterPro" id="IPR042115">
    <property type="entry name" value="PriA_3primeBD_sf"/>
</dbReference>
<dbReference type="Pfam" id="PF18319">
    <property type="entry name" value="Zn_ribbon_PriA"/>
    <property type="match status" value="1"/>
</dbReference>
<dbReference type="GO" id="GO:0016887">
    <property type="term" value="F:ATP hydrolysis activity"/>
    <property type="evidence" value="ECO:0007669"/>
    <property type="project" value="RHEA"/>
</dbReference>
<feature type="binding site" evidence="12">
    <location>
        <position position="567"/>
    </location>
    <ligand>
        <name>Zn(2+)</name>
        <dbReference type="ChEBI" id="CHEBI:29105"/>
        <label>2</label>
    </ligand>
</feature>
<dbReference type="InterPro" id="IPR027417">
    <property type="entry name" value="P-loop_NTPase"/>
</dbReference>
<comment type="similarity">
    <text evidence="12">Belongs to the helicase family. PriA subfamily.</text>
</comment>
<dbReference type="EC" id="5.6.2.4" evidence="12"/>
<dbReference type="PANTHER" id="PTHR30580:SF0">
    <property type="entry name" value="PRIMOSOMAL PROTEIN N"/>
    <property type="match status" value="1"/>
</dbReference>
<dbReference type="PANTHER" id="PTHR30580">
    <property type="entry name" value="PRIMOSOMAL PROTEIN N"/>
    <property type="match status" value="1"/>
</dbReference>
<dbReference type="InterPro" id="IPR041222">
    <property type="entry name" value="PriA_3primeBD"/>
</dbReference>
<dbReference type="Pfam" id="PF00270">
    <property type="entry name" value="DEAD"/>
    <property type="match status" value="1"/>
</dbReference>
<dbReference type="InterPro" id="IPR041236">
    <property type="entry name" value="PriA_C"/>
</dbReference>
<dbReference type="GO" id="GO:0006302">
    <property type="term" value="P:double-strand break repair"/>
    <property type="evidence" value="ECO:0007669"/>
    <property type="project" value="InterPro"/>
</dbReference>
<evidence type="ECO:0000256" key="5">
    <source>
        <dbReference type="ARBA" id="ARBA00022801"/>
    </source>
</evidence>
<feature type="binding site" evidence="12">
    <location>
        <position position="543"/>
    </location>
    <ligand>
        <name>Zn(2+)</name>
        <dbReference type="ChEBI" id="CHEBI:29105"/>
        <label>1</label>
    </ligand>
</feature>
<evidence type="ECO:0000256" key="10">
    <source>
        <dbReference type="ARBA" id="ARBA00023235"/>
    </source>
</evidence>
<dbReference type="InterPro" id="IPR001650">
    <property type="entry name" value="Helicase_C-like"/>
</dbReference>
<dbReference type="InterPro" id="IPR040498">
    <property type="entry name" value="PriA_CRR"/>
</dbReference>
<evidence type="ECO:0000256" key="9">
    <source>
        <dbReference type="ARBA" id="ARBA00023125"/>
    </source>
</evidence>
<dbReference type="EMBL" id="SDHY01000003">
    <property type="protein sequence ID" value="RXK49779.1"/>
    <property type="molecule type" value="Genomic_DNA"/>
</dbReference>
<name>A0A4Q1C084_9BACT</name>
<dbReference type="GO" id="GO:0005524">
    <property type="term" value="F:ATP binding"/>
    <property type="evidence" value="ECO:0007669"/>
    <property type="project" value="UniProtKB-UniRule"/>
</dbReference>
<evidence type="ECO:0000313" key="15">
    <source>
        <dbReference type="EMBL" id="RXK49779.1"/>
    </source>
</evidence>
<dbReference type="Gene3D" id="3.40.1440.60">
    <property type="entry name" value="PriA, 3(prime) DNA-binding domain"/>
    <property type="match status" value="1"/>
</dbReference>
<dbReference type="AlphaFoldDB" id="A0A4Q1C084"/>
<feature type="binding site" evidence="12">
    <location>
        <position position="583"/>
    </location>
    <ligand>
        <name>Zn(2+)</name>
        <dbReference type="ChEBI" id="CHEBI:29105"/>
        <label>1</label>
    </ligand>
</feature>
<feature type="binding site" evidence="12">
    <location>
        <position position="552"/>
    </location>
    <ligand>
        <name>Zn(2+)</name>
        <dbReference type="ChEBI" id="CHEBI:29105"/>
        <label>2</label>
    </ligand>
</feature>
<keyword evidence="3 12" id="KW-0479">Metal-binding</keyword>
<dbReference type="CDD" id="cd17929">
    <property type="entry name" value="DEXHc_priA"/>
    <property type="match status" value="1"/>
</dbReference>
<dbReference type="Pfam" id="PF17764">
    <property type="entry name" value="PriA_3primeBD"/>
    <property type="match status" value="1"/>
</dbReference>
<keyword evidence="7 12" id="KW-0862">Zinc</keyword>
<reference evidence="15 16" key="1">
    <citation type="submission" date="2019-01" db="EMBL/GenBank/DDBJ databases">
        <title>Cytophagaceae bacterium strain CAR-16.</title>
        <authorList>
            <person name="Chen W.-M."/>
        </authorList>
    </citation>
    <scope>NUCLEOTIDE SEQUENCE [LARGE SCALE GENOMIC DNA]</scope>
    <source>
        <strain evidence="15 16">CAR-16</strain>
    </source>
</reference>
<dbReference type="InterPro" id="IPR005259">
    <property type="entry name" value="PriA"/>
</dbReference>
<sequence>MNDSSVLSSSEESTVFVDALMPLPIPKNFTYRVPRAWAELVEVGMRIVVPFGSSKVLTAVIVRMHHQPPSQYQAKYILEILDDRPLVTSSQIDLFNWVAEYYMCYPGEVFQIALPAGLKISSQSKVQINPAYSLEISLNDKEQCVFQAIQEKGSLSYDEIAQIAELKSPYHLIKSMVAKQAVLIFDELKDRYSPKVIRKIRLTQAYENKEKLVDLIQTLESKPKQLAQLLHYLQFIPVLRNPEVNQKGLDKSSFTQADLSESSLQTLIKNGVFEIFEVIVSRFGQEDSEDFIPAAFELNPAQTTAYQSILQQFQEKDVVLLHGITGSGKTEIYIKLIQEALANGSQVLYLLPEIALTTQIVLRLKRIFGEQLGIYHSKFSDNERVEVWKSIVEGKYPLVVGVRSSVFLPFSNLGLVIVDEEHEASFKQVDPAPRYHARDLAVVLAKQQGAKVLLGSATPSIESYYQAQEGKYGLVTLKERFGKAQLPQMILLDTKYAQKMKQMKGGFSVDLIQALEDNFQKGKQSLLFQNRRGYSPYIQCQDCDWIATCHQCDVSLTFHAREQELRCHYCGYKEGLLRRCSACGSTHLKTMGYGTEKLEEELQLHLPDARIGRMDLDTTRSKTAFNSLLSEISSGNIDVLVGTQMVAKGLDFEGLSMVAIFDADKAINFPDFRAHERAFQLISQVAGRAGRREEQGKVFIQTNQPTHPLLEHIIHNNYEAMYAEEIVEREGYHYPPFSRLIKLTFRNLDASRVETAARHMAAALQNKFGHGRVLGPEKPLIERIRNQFAMEILIKIEKGLALKKFKETLREEMDIQMTGPACKGVQLIIDVDCM</sequence>
<dbReference type="HAMAP" id="MF_00983">
    <property type="entry name" value="PriA"/>
    <property type="match status" value="1"/>
</dbReference>
<evidence type="ECO:0000256" key="6">
    <source>
        <dbReference type="ARBA" id="ARBA00022806"/>
    </source>
</evidence>
<feature type="binding site" evidence="12">
    <location>
        <position position="549"/>
    </location>
    <ligand>
        <name>Zn(2+)</name>
        <dbReference type="ChEBI" id="CHEBI:29105"/>
        <label>2</label>
    </ligand>
</feature>
<dbReference type="GO" id="GO:1990077">
    <property type="term" value="C:primosome complex"/>
    <property type="evidence" value="ECO:0007669"/>
    <property type="project" value="UniProtKB-UniRule"/>
</dbReference>
<feature type="domain" description="Helicase ATP-binding" evidence="13">
    <location>
        <begin position="310"/>
        <end position="477"/>
    </location>
</feature>
<dbReference type="Proteomes" id="UP000289455">
    <property type="component" value="Unassembled WGS sequence"/>
</dbReference>
<keyword evidence="8 12" id="KW-0067">ATP-binding</keyword>
<feature type="binding site" evidence="12">
    <location>
        <position position="540"/>
    </location>
    <ligand>
        <name>Zn(2+)</name>
        <dbReference type="ChEBI" id="CHEBI:29105"/>
        <label>1</label>
    </ligand>
</feature>
<dbReference type="GO" id="GO:0003677">
    <property type="term" value="F:DNA binding"/>
    <property type="evidence" value="ECO:0007669"/>
    <property type="project" value="UniProtKB-UniRule"/>
</dbReference>
<keyword evidence="6 12" id="KW-0347">Helicase</keyword>
<comment type="caution">
    <text evidence="15">The sequence shown here is derived from an EMBL/GenBank/DDBJ whole genome shotgun (WGS) entry which is preliminary data.</text>
</comment>
<dbReference type="NCBIfam" id="TIGR00595">
    <property type="entry name" value="priA"/>
    <property type="match status" value="1"/>
</dbReference>
<comment type="cofactor">
    <cofactor evidence="12">
        <name>Zn(2+)</name>
        <dbReference type="ChEBI" id="CHEBI:29105"/>
    </cofactor>
    <text evidence="12">Binds 2 zinc ions per subunit.</text>
</comment>
<dbReference type="FunFam" id="3.40.1440.60:FF:000001">
    <property type="entry name" value="Primosomal protein N"/>
    <property type="match status" value="1"/>
</dbReference>
<keyword evidence="1 12" id="KW-0639">Primosome</keyword>
<dbReference type="GO" id="GO:0006270">
    <property type="term" value="P:DNA replication initiation"/>
    <property type="evidence" value="ECO:0007669"/>
    <property type="project" value="TreeGrafter"/>
</dbReference>
<feature type="binding site" evidence="12">
    <location>
        <position position="570"/>
    </location>
    <ligand>
        <name>Zn(2+)</name>
        <dbReference type="ChEBI" id="CHEBI:29105"/>
        <label>2</label>
    </ligand>
</feature>
<dbReference type="SMART" id="SM00487">
    <property type="entry name" value="DEXDc"/>
    <property type="match status" value="1"/>
</dbReference>
<evidence type="ECO:0000256" key="3">
    <source>
        <dbReference type="ARBA" id="ARBA00022723"/>
    </source>
</evidence>
<keyword evidence="2 12" id="KW-0235">DNA replication</keyword>